<name>A0A840A1W5_9CAUL</name>
<dbReference type="EC" id="3.1.6.1" evidence="4"/>
<evidence type="ECO:0000313" key="5">
    <source>
        <dbReference type="Proteomes" id="UP000530564"/>
    </source>
</evidence>
<accession>A0A840A1W5</accession>
<dbReference type="InterPro" id="IPR050738">
    <property type="entry name" value="Sulfatase"/>
</dbReference>
<dbReference type="PANTHER" id="PTHR42693">
    <property type="entry name" value="ARYLSULFATASE FAMILY MEMBER"/>
    <property type="match status" value="1"/>
</dbReference>
<reference evidence="4 5" key="1">
    <citation type="submission" date="2020-08" db="EMBL/GenBank/DDBJ databases">
        <title>Genomic Encyclopedia of Type Strains, Phase IV (KMG-IV): sequencing the most valuable type-strain genomes for metagenomic binning, comparative biology and taxonomic classification.</title>
        <authorList>
            <person name="Goeker M."/>
        </authorList>
    </citation>
    <scope>NUCLEOTIDE SEQUENCE [LARGE SCALE GENOMIC DNA]</scope>
    <source>
        <strain evidence="4 5">DSM 21793</strain>
    </source>
</reference>
<dbReference type="Gene3D" id="3.40.720.10">
    <property type="entry name" value="Alkaline Phosphatase, subunit A"/>
    <property type="match status" value="1"/>
</dbReference>
<feature type="domain" description="Sulfatase N-terminal" evidence="3">
    <location>
        <begin position="34"/>
        <end position="445"/>
    </location>
</feature>
<feature type="signal peptide" evidence="2">
    <location>
        <begin position="1"/>
        <end position="23"/>
    </location>
</feature>
<keyword evidence="2" id="KW-0732">Signal</keyword>
<evidence type="ECO:0000259" key="3">
    <source>
        <dbReference type="Pfam" id="PF00884"/>
    </source>
</evidence>
<dbReference type="Proteomes" id="UP000530564">
    <property type="component" value="Unassembled WGS sequence"/>
</dbReference>
<comment type="caution">
    <text evidence="4">The sequence shown here is derived from an EMBL/GenBank/DDBJ whole genome shotgun (WGS) entry which is preliminary data.</text>
</comment>
<dbReference type="Pfam" id="PF00884">
    <property type="entry name" value="Sulfatase"/>
    <property type="match status" value="1"/>
</dbReference>
<dbReference type="InterPro" id="IPR000917">
    <property type="entry name" value="Sulfatase_N"/>
</dbReference>
<dbReference type="EMBL" id="JACIDK010000003">
    <property type="protein sequence ID" value="MBB3891989.1"/>
    <property type="molecule type" value="Genomic_DNA"/>
</dbReference>
<dbReference type="InterPro" id="IPR017850">
    <property type="entry name" value="Alkaline_phosphatase_core_sf"/>
</dbReference>
<dbReference type="Gene3D" id="3.30.1120.10">
    <property type="match status" value="1"/>
</dbReference>
<evidence type="ECO:0000256" key="1">
    <source>
        <dbReference type="ARBA" id="ARBA00008779"/>
    </source>
</evidence>
<comment type="similarity">
    <text evidence="1">Belongs to the sulfatase family.</text>
</comment>
<dbReference type="SUPFAM" id="SSF53649">
    <property type="entry name" value="Alkaline phosphatase-like"/>
    <property type="match status" value="1"/>
</dbReference>
<evidence type="ECO:0000313" key="4">
    <source>
        <dbReference type="EMBL" id="MBB3891989.1"/>
    </source>
</evidence>
<organism evidence="4 5">
    <name type="scientific">Phenylobacterium haematophilum</name>
    <dbReference type="NCBI Taxonomy" id="98513"/>
    <lineage>
        <taxon>Bacteria</taxon>
        <taxon>Pseudomonadati</taxon>
        <taxon>Pseudomonadota</taxon>
        <taxon>Alphaproteobacteria</taxon>
        <taxon>Caulobacterales</taxon>
        <taxon>Caulobacteraceae</taxon>
        <taxon>Phenylobacterium</taxon>
    </lineage>
</organism>
<keyword evidence="5" id="KW-1185">Reference proteome</keyword>
<dbReference type="CDD" id="cd16025">
    <property type="entry name" value="PAS_like"/>
    <property type="match status" value="1"/>
</dbReference>
<dbReference type="RefSeq" id="WP_183773575.1">
    <property type="nucleotide sequence ID" value="NZ_JACIDK010000003.1"/>
</dbReference>
<protein>
    <submittedName>
        <fullName evidence="4">Arylsulfatase</fullName>
        <ecNumber evidence="4">3.1.6.1</ecNumber>
    </submittedName>
</protein>
<feature type="chain" id="PRO_5032420112" evidence="2">
    <location>
        <begin position="24"/>
        <end position="568"/>
    </location>
</feature>
<sequence>MIHRRVLLTSLLASTALARAAAAATPKPASGTRPNIITIVLDDVGFSDLGCFGAEIRTPHIDGLAARGLRYNRFDTKAVCSTTRAAMITGRNGHTVNMPDVPDVAAVMPTAFPKDAFDVPRNAQNMAQALKAAGYANWLVGKWHLIPMSQLGEGTSRESWPLQRGFDYFYGFARGWTDQYKPDLVENNGHIHPTLPADYHLSSDLVDKSIALIGEHQGKEPAQPFFLNLGLGVAHAPLQVPARYADAYKGVYDKGWDEIRRERFERMKALGIIPADTVLPPSAEGDRPWAELSEDERAVYARYMEVYAGFMQHADEQIGRLLTYLETSGLSRNTIVVLLSDNGAAPEAGQTGSFDGLYRPNTLTPAQQRARLDELGTVETQAEYPRPWAMAGVTPFRRYKLWPHLGGVRTPLIVSWPAVIKEGGAVRSQYADVVDIAPTLLAAAGTSFAESVGGVRQLPVAGRSFAATFTDPKAPPARTTQYFELRGNRAITDGGWRAVALYKCDEGQDRWELYNTDVDFAESVDLAARHPQELARLQRLWDQEWGKYGSGARPSTDLVCRFARYFEH</sequence>
<gene>
    <name evidence="4" type="ORF">GGQ61_002717</name>
</gene>
<keyword evidence="4" id="KW-0378">Hydrolase</keyword>
<dbReference type="PANTHER" id="PTHR42693:SF33">
    <property type="entry name" value="ARYLSULFATASE"/>
    <property type="match status" value="1"/>
</dbReference>
<proteinExistence type="inferred from homology"/>
<dbReference type="GO" id="GO:0004065">
    <property type="term" value="F:arylsulfatase activity"/>
    <property type="evidence" value="ECO:0007669"/>
    <property type="project" value="UniProtKB-EC"/>
</dbReference>
<dbReference type="AlphaFoldDB" id="A0A840A1W5"/>
<evidence type="ECO:0000256" key="2">
    <source>
        <dbReference type="SAM" id="SignalP"/>
    </source>
</evidence>